<dbReference type="GO" id="GO:1990481">
    <property type="term" value="P:mRNA pseudouridine synthesis"/>
    <property type="evidence" value="ECO:0007669"/>
    <property type="project" value="TreeGrafter"/>
</dbReference>
<dbReference type="Proteomes" id="UP000245383">
    <property type="component" value="Unassembled WGS sequence"/>
</dbReference>
<dbReference type="AlphaFoldDB" id="A0A2T9YRX3"/>
<dbReference type="GO" id="GO:0005634">
    <property type="term" value="C:nucleus"/>
    <property type="evidence" value="ECO:0007669"/>
    <property type="project" value="TreeGrafter"/>
</dbReference>
<evidence type="ECO:0000313" key="6">
    <source>
        <dbReference type="EMBL" id="PVU95082.1"/>
    </source>
</evidence>
<name>A0A2T9YRX3_9FUNG</name>
<proteinExistence type="inferred from homology"/>
<feature type="compositionally biased region" description="Basic and acidic residues" evidence="4">
    <location>
        <begin position="41"/>
        <end position="67"/>
    </location>
</feature>
<keyword evidence="7" id="KW-1185">Reference proteome</keyword>
<dbReference type="PANTHER" id="PTHR11142:SF5">
    <property type="entry name" value="TRNA PSEUDOURIDINE(38_39) SYNTHASE"/>
    <property type="match status" value="1"/>
</dbReference>
<dbReference type="InterPro" id="IPR001406">
    <property type="entry name" value="PsdUridine_synth_TruA"/>
</dbReference>
<feature type="region of interest" description="Disordered" evidence="4">
    <location>
        <begin position="495"/>
        <end position="534"/>
    </location>
</feature>
<dbReference type="GO" id="GO:0009982">
    <property type="term" value="F:pseudouridine synthase activity"/>
    <property type="evidence" value="ECO:0007669"/>
    <property type="project" value="InterPro"/>
</dbReference>
<organism evidence="6 7">
    <name type="scientific">Smittium simulii</name>
    <dbReference type="NCBI Taxonomy" id="133385"/>
    <lineage>
        <taxon>Eukaryota</taxon>
        <taxon>Fungi</taxon>
        <taxon>Fungi incertae sedis</taxon>
        <taxon>Zoopagomycota</taxon>
        <taxon>Kickxellomycotina</taxon>
        <taxon>Harpellomycetes</taxon>
        <taxon>Harpellales</taxon>
        <taxon>Legeriomycetaceae</taxon>
        <taxon>Smittium</taxon>
    </lineage>
</organism>
<keyword evidence="3" id="KW-0413">Isomerase</keyword>
<gene>
    <name evidence="6" type="ORF">BB561_002067</name>
</gene>
<dbReference type="Pfam" id="PF01416">
    <property type="entry name" value="PseudoU_synth_1"/>
    <property type="match status" value="1"/>
</dbReference>
<evidence type="ECO:0000256" key="2">
    <source>
        <dbReference type="ARBA" id="ARBA00022694"/>
    </source>
</evidence>
<evidence type="ECO:0000313" key="7">
    <source>
        <dbReference type="Proteomes" id="UP000245383"/>
    </source>
</evidence>
<sequence>MSDYQSWPADKLISRIIELESKLKNSTEHPDSANTPNNQLKELDPPNEKESIPKSDTRATDSKKHSTDAIRFQADVARVAAYSPNLSLRQIEHMVKRSKKRIDKGRDFDIDSFPKRKIAFKISYDGARYFGFATQGISKTDEIEKFYPTVEGEIFKALIKGKLITSEETCGYSRCGRTDRGVSAFGQVISLYVRSSAIWHEPDSSLGDSADIPELYIDTFNASKPIILPDNELELPYARIINNLLPMDIRVLAWTPVNSDFNARFSCRSRQYRYFFPKMNMDIKLMQESARKYIGTHDFRNFCKLDLSKNIQSFERTILESEIEPINIGSQYYPTDISESLQFTNPKLDSGLLINTHGLTEWYQFRVKGTAFLWHQVRCLVSFLFLIGQKLETPDIIDKMLDITIVDGKPEYQMGSDSPLILDSCEFPDSNLNWIYYESETNLSRLYGLTSELTSQWIDNYIKAGFSFILLNKLLDLPTTIIDAQDGTHYIQARSKNSGKKLKESKLVESDKHPKSSTDICTSSEPKIGADQNTTPSKPLITLPWSDCINRNLYNSNKNTKIYYGGSEFASSKKYVSIINRNRSENFETKTERYLKRKRKI</sequence>
<evidence type="ECO:0000256" key="1">
    <source>
        <dbReference type="ARBA" id="ARBA00009375"/>
    </source>
</evidence>
<dbReference type="EMBL" id="MBFR01000065">
    <property type="protein sequence ID" value="PVU95082.1"/>
    <property type="molecule type" value="Genomic_DNA"/>
</dbReference>
<dbReference type="PANTHER" id="PTHR11142">
    <property type="entry name" value="PSEUDOURIDYLATE SYNTHASE"/>
    <property type="match status" value="1"/>
</dbReference>
<evidence type="ECO:0000256" key="3">
    <source>
        <dbReference type="ARBA" id="ARBA00023235"/>
    </source>
</evidence>
<dbReference type="OrthoDB" id="25767at2759"/>
<dbReference type="Gene3D" id="3.30.70.660">
    <property type="entry name" value="Pseudouridine synthase I, catalytic domain, C-terminal subdomain"/>
    <property type="match status" value="1"/>
</dbReference>
<protein>
    <recommendedName>
        <fullName evidence="5">Pseudouridine synthase I TruA alpha/beta domain-containing protein</fullName>
    </recommendedName>
</protein>
<dbReference type="InterPro" id="IPR020094">
    <property type="entry name" value="TruA/RsuA/RluB/E/F_N"/>
</dbReference>
<feature type="region of interest" description="Disordered" evidence="4">
    <location>
        <begin position="22"/>
        <end position="67"/>
    </location>
</feature>
<dbReference type="STRING" id="133385.A0A2T9YRX3"/>
<feature type="compositionally biased region" description="Polar residues" evidence="4">
    <location>
        <begin position="517"/>
        <end position="534"/>
    </location>
</feature>
<dbReference type="InterPro" id="IPR020103">
    <property type="entry name" value="PsdUridine_synth_cat_dom_sf"/>
</dbReference>
<dbReference type="InterPro" id="IPR020095">
    <property type="entry name" value="PsdUridine_synth_TruA_C"/>
</dbReference>
<reference evidence="6 7" key="1">
    <citation type="journal article" date="2018" name="MBio">
        <title>Comparative Genomics Reveals the Core Gene Toolbox for the Fungus-Insect Symbiosis.</title>
        <authorList>
            <person name="Wang Y."/>
            <person name="Stata M."/>
            <person name="Wang W."/>
            <person name="Stajich J.E."/>
            <person name="White M.M."/>
            <person name="Moncalvo J.M."/>
        </authorList>
    </citation>
    <scope>NUCLEOTIDE SEQUENCE [LARGE SCALE GENOMIC DNA]</scope>
    <source>
        <strain evidence="6 7">SWE-8-4</strain>
    </source>
</reference>
<comment type="caution">
    <text evidence="6">The sequence shown here is derived from an EMBL/GenBank/DDBJ whole genome shotgun (WGS) entry which is preliminary data.</text>
</comment>
<evidence type="ECO:0000259" key="5">
    <source>
        <dbReference type="Pfam" id="PF01416"/>
    </source>
</evidence>
<dbReference type="GO" id="GO:0005737">
    <property type="term" value="C:cytoplasm"/>
    <property type="evidence" value="ECO:0007669"/>
    <property type="project" value="TreeGrafter"/>
</dbReference>
<accession>A0A2T9YRX3</accession>
<dbReference type="GO" id="GO:0031119">
    <property type="term" value="P:tRNA pseudouridine synthesis"/>
    <property type="evidence" value="ECO:0007669"/>
    <property type="project" value="TreeGrafter"/>
</dbReference>
<dbReference type="InterPro" id="IPR020097">
    <property type="entry name" value="PsdUridine_synth_TruA_a/b_dom"/>
</dbReference>
<comment type="similarity">
    <text evidence="1">Belongs to the tRNA pseudouridine synthase TruA family.</text>
</comment>
<dbReference type="SUPFAM" id="SSF55120">
    <property type="entry name" value="Pseudouridine synthase"/>
    <property type="match status" value="1"/>
</dbReference>
<feature type="domain" description="Pseudouridine synthase I TruA alpha/beta" evidence="5">
    <location>
        <begin position="290"/>
        <end position="428"/>
    </location>
</feature>
<feature type="compositionally biased region" description="Basic and acidic residues" evidence="4">
    <location>
        <begin position="501"/>
        <end position="516"/>
    </location>
</feature>
<dbReference type="Gene3D" id="3.30.70.580">
    <property type="entry name" value="Pseudouridine synthase I, catalytic domain, N-terminal subdomain"/>
    <property type="match status" value="1"/>
</dbReference>
<keyword evidence="2" id="KW-0819">tRNA processing</keyword>
<feature type="compositionally biased region" description="Basic and acidic residues" evidence="4">
    <location>
        <begin position="22"/>
        <end position="31"/>
    </location>
</feature>
<dbReference type="HAMAP" id="MF_00171">
    <property type="entry name" value="TruA"/>
    <property type="match status" value="1"/>
</dbReference>
<evidence type="ECO:0000256" key="4">
    <source>
        <dbReference type="SAM" id="MobiDB-lite"/>
    </source>
</evidence>
<dbReference type="GO" id="GO:0003723">
    <property type="term" value="F:RNA binding"/>
    <property type="evidence" value="ECO:0007669"/>
    <property type="project" value="InterPro"/>
</dbReference>